<reference evidence="2 3" key="1">
    <citation type="submission" date="2020-08" db="EMBL/GenBank/DDBJ databases">
        <title>Sequencing the genomes of 1000 actinobacteria strains.</title>
        <authorList>
            <person name="Klenk H.-P."/>
        </authorList>
    </citation>
    <scope>NUCLEOTIDE SEQUENCE [LARGE SCALE GENOMIC DNA]</scope>
    <source>
        <strain evidence="2 3">DSM 44551</strain>
    </source>
</reference>
<keyword evidence="2" id="KW-0808">Transferase</keyword>
<dbReference type="InterPro" id="IPR013217">
    <property type="entry name" value="Methyltransf_12"/>
</dbReference>
<evidence type="ECO:0000313" key="2">
    <source>
        <dbReference type="EMBL" id="MBB5436253.1"/>
    </source>
</evidence>
<evidence type="ECO:0000313" key="3">
    <source>
        <dbReference type="Proteomes" id="UP000572635"/>
    </source>
</evidence>
<dbReference type="Pfam" id="PF08242">
    <property type="entry name" value="Methyltransf_12"/>
    <property type="match status" value="1"/>
</dbReference>
<dbReference type="Gene3D" id="3.40.50.150">
    <property type="entry name" value="Vaccinia Virus protein VP39"/>
    <property type="match status" value="1"/>
</dbReference>
<dbReference type="GO" id="GO:0008168">
    <property type="term" value="F:methyltransferase activity"/>
    <property type="evidence" value="ECO:0007669"/>
    <property type="project" value="UniProtKB-KW"/>
</dbReference>
<name>A0A7W8VHI3_9ACTN</name>
<proteinExistence type="predicted"/>
<dbReference type="EMBL" id="JACHDB010000002">
    <property type="protein sequence ID" value="MBB5436253.1"/>
    <property type="molecule type" value="Genomic_DNA"/>
</dbReference>
<dbReference type="CDD" id="cd02440">
    <property type="entry name" value="AdoMet_MTases"/>
    <property type="match status" value="1"/>
</dbReference>
<dbReference type="GO" id="GO:0032259">
    <property type="term" value="P:methylation"/>
    <property type="evidence" value="ECO:0007669"/>
    <property type="project" value="UniProtKB-KW"/>
</dbReference>
<dbReference type="AlphaFoldDB" id="A0A7W8VHI3"/>
<gene>
    <name evidence="2" type="ORF">HDA36_006401</name>
</gene>
<dbReference type="Proteomes" id="UP000572635">
    <property type="component" value="Unassembled WGS sequence"/>
</dbReference>
<dbReference type="InterPro" id="IPR029063">
    <property type="entry name" value="SAM-dependent_MTases_sf"/>
</dbReference>
<dbReference type="RefSeq" id="WP_184399634.1">
    <property type="nucleotide sequence ID" value="NZ_BAAAJD010000109.1"/>
</dbReference>
<keyword evidence="2" id="KW-0489">Methyltransferase</keyword>
<protein>
    <submittedName>
        <fullName evidence="2">SAM-dependent methyltransferase</fullName>
    </submittedName>
</protein>
<dbReference type="SUPFAM" id="SSF53335">
    <property type="entry name" value="S-adenosyl-L-methionine-dependent methyltransferases"/>
    <property type="match status" value="1"/>
</dbReference>
<keyword evidence="3" id="KW-1185">Reference proteome</keyword>
<feature type="domain" description="Methyltransferase type 12" evidence="1">
    <location>
        <begin position="59"/>
        <end position="160"/>
    </location>
</feature>
<sequence>MPHSPSQQEQPPNPGLYSTFNLRVLYPLVVTRGSHRPVWRVSNRELAALYERRTGAGHVEIGPGNGHFLHRLRPPSRPERLVLIDVHPGPLDVTARRLAGRIGSVHRHRGDALEAWPEQARGADSAAATMMLHTLPGPGFAAKARLFDRAAEVLRPGGVFFGATILDSGEGVRHTRLSRALMSRYRARGWFDNASDTREDLERELAERFELQTFDVRGCVALWAGVRRG</sequence>
<accession>A0A7W8VHI3</accession>
<organism evidence="2 3">
    <name type="scientific">Nocardiopsis composta</name>
    <dbReference type="NCBI Taxonomy" id="157465"/>
    <lineage>
        <taxon>Bacteria</taxon>
        <taxon>Bacillati</taxon>
        <taxon>Actinomycetota</taxon>
        <taxon>Actinomycetes</taxon>
        <taxon>Streptosporangiales</taxon>
        <taxon>Nocardiopsidaceae</taxon>
        <taxon>Nocardiopsis</taxon>
    </lineage>
</organism>
<evidence type="ECO:0000259" key="1">
    <source>
        <dbReference type="Pfam" id="PF08242"/>
    </source>
</evidence>
<comment type="caution">
    <text evidence="2">The sequence shown here is derived from an EMBL/GenBank/DDBJ whole genome shotgun (WGS) entry which is preliminary data.</text>
</comment>